<evidence type="ECO:0000313" key="7">
    <source>
        <dbReference type="EMBL" id="EEY19953.1"/>
    </source>
</evidence>
<comment type="subcellular location">
    <subcellularLocation>
        <location evidence="1">Membrane</location>
        <topology evidence="1">Multi-pass membrane protein</topology>
    </subcellularLocation>
</comment>
<evidence type="ECO:0000256" key="3">
    <source>
        <dbReference type="ARBA" id="ARBA00022989"/>
    </source>
</evidence>
<dbReference type="SUPFAM" id="SSF103473">
    <property type="entry name" value="MFS general substrate transporter"/>
    <property type="match status" value="1"/>
</dbReference>
<feature type="transmembrane region" description="Helical" evidence="6">
    <location>
        <begin position="345"/>
        <end position="363"/>
    </location>
</feature>
<keyword evidence="2 6" id="KW-0812">Transmembrane</keyword>
<feature type="region of interest" description="Disordered" evidence="5">
    <location>
        <begin position="429"/>
        <end position="495"/>
    </location>
</feature>
<dbReference type="OrthoDB" id="433512at2759"/>
<feature type="compositionally biased region" description="Basic and acidic residues" evidence="5">
    <location>
        <begin position="469"/>
        <end position="478"/>
    </location>
</feature>
<evidence type="ECO:0000313" key="8">
    <source>
        <dbReference type="Proteomes" id="UP000008698"/>
    </source>
</evidence>
<evidence type="ECO:0000256" key="5">
    <source>
        <dbReference type="SAM" id="MobiDB-lite"/>
    </source>
</evidence>
<dbReference type="GeneID" id="9534722"/>
<dbReference type="InterPro" id="IPR005828">
    <property type="entry name" value="MFS_sugar_transport-like"/>
</dbReference>
<keyword evidence="8" id="KW-1185">Reference proteome</keyword>
<dbReference type="eggNOG" id="KOG0252">
    <property type="taxonomic scope" value="Eukaryota"/>
</dbReference>
<proteinExistence type="predicted"/>
<evidence type="ECO:0000256" key="1">
    <source>
        <dbReference type="ARBA" id="ARBA00004141"/>
    </source>
</evidence>
<dbReference type="Proteomes" id="UP000008698">
    <property type="component" value="Unassembled WGS sequence"/>
</dbReference>
<sequence length="495" mass="55588">MAELLRHHEHHDPRIGEIPVPHGPETGDEHDDFPREHTTEHERRIFAHITRPDDSYTPEGVYWADLPLRQRITFVTKVDREEAARELKATGQMMKKDPLSPMGWYFRNAILPGAGLGLEGYVLFSIGNLEPLFHAVWPECWGCPVPTRQVGPREAACRRFPSPATTSTPLRACCSNFGGRLLATAGTWFCNDVFFYGNKLFQGQFISVISSNPNSLMEKWTWNLINVVVSLAGYYLASLLIDNKLYGRKTMQQVGFFMCFVMFVIPAFNYDYYTSPAGIHAFQAMYFLSSFFNQFGPNSVTFLVAGEVFPTPVRASAHGFSACIGKAGALLASVLYNYIDTPTKFHVVPWFGLAGMLLTWGFLPDTTGLDLREQERRWMYIIQGREKEYHGVAVHPVHLSAWERMRGAGKEYNPDLDLKSQIRDLRTEWEEEQRGGNGEKSGGEEEAAGEGDWSPEIHGYFRQGQGKGKAVEGEEGRGVAETPGSPELQEKSAAA</sequence>
<organism evidence="8">
    <name type="scientific">Verticillium alfalfae (strain VaMs.102 / ATCC MYA-4576 / FGSC 10136)</name>
    <name type="common">Verticillium wilt of alfalfa</name>
    <name type="synonym">Verticillium albo-atrum</name>
    <dbReference type="NCBI Taxonomy" id="526221"/>
    <lineage>
        <taxon>Eukaryota</taxon>
        <taxon>Fungi</taxon>
        <taxon>Dikarya</taxon>
        <taxon>Ascomycota</taxon>
        <taxon>Pezizomycotina</taxon>
        <taxon>Sordariomycetes</taxon>
        <taxon>Hypocreomycetidae</taxon>
        <taxon>Glomerellales</taxon>
        <taxon>Plectosphaerellaceae</taxon>
        <taxon>Verticillium</taxon>
    </lineage>
</organism>
<dbReference type="STRING" id="526221.C9SMD8"/>
<dbReference type="PANTHER" id="PTHR24064">
    <property type="entry name" value="SOLUTE CARRIER FAMILY 22 MEMBER"/>
    <property type="match status" value="1"/>
</dbReference>
<dbReference type="KEGG" id="val:VDBG_06062"/>
<evidence type="ECO:0000256" key="4">
    <source>
        <dbReference type="ARBA" id="ARBA00023136"/>
    </source>
</evidence>
<feature type="compositionally biased region" description="Basic and acidic residues" evidence="5">
    <location>
        <begin position="1"/>
        <end position="15"/>
    </location>
</feature>
<dbReference type="EMBL" id="DS985220">
    <property type="protein sequence ID" value="EEY19953.1"/>
    <property type="molecule type" value="Genomic_DNA"/>
</dbReference>
<evidence type="ECO:0000256" key="6">
    <source>
        <dbReference type="SAM" id="Phobius"/>
    </source>
</evidence>
<dbReference type="Gene3D" id="1.20.1250.20">
    <property type="entry name" value="MFS general substrate transporter like domains"/>
    <property type="match status" value="1"/>
</dbReference>
<feature type="transmembrane region" description="Helical" evidence="6">
    <location>
        <begin position="253"/>
        <end position="272"/>
    </location>
</feature>
<dbReference type="RefSeq" id="XP_003003620.1">
    <property type="nucleotide sequence ID" value="XM_003003574.1"/>
</dbReference>
<feature type="region of interest" description="Disordered" evidence="5">
    <location>
        <begin position="1"/>
        <end position="34"/>
    </location>
</feature>
<keyword evidence="3 6" id="KW-1133">Transmembrane helix</keyword>
<name>C9SMD8_VERA1</name>
<dbReference type="InterPro" id="IPR036259">
    <property type="entry name" value="MFS_trans_sf"/>
</dbReference>
<dbReference type="OMA" id="PDGVYWA"/>
<dbReference type="HOGENOM" id="CLU_001265_46_13_1"/>
<reference evidence="8" key="1">
    <citation type="journal article" date="2011" name="PLoS Pathog.">
        <title>Comparative genomics yields insights into niche adaptation of plant vascular wilt pathogens.</title>
        <authorList>
            <person name="Klosterman S.J."/>
            <person name="Subbarao K.V."/>
            <person name="Kang S."/>
            <person name="Veronese P."/>
            <person name="Gold S.E."/>
            <person name="Thomma B.P.H.J."/>
            <person name="Chen Z."/>
            <person name="Henrissat B."/>
            <person name="Lee Y.-H."/>
            <person name="Park J."/>
            <person name="Garcia-Pedrajas M.D."/>
            <person name="Barbara D.J."/>
            <person name="Anchieta A."/>
            <person name="de Jonge R."/>
            <person name="Santhanam P."/>
            <person name="Maruthachalam K."/>
            <person name="Atallah Z."/>
            <person name="Amyotte S.G."/>
            <person name="Paz Z."/>
            <person name="Inderbitzin P."/>
            <person name="Hayes R.J."/>
            <person name="Heiman D.I."/>
            <person name="Young S."/>
            <person name="Zeng Q."/>
            <person name="Engels R."/>
            <person name="Galagan J."/>
            <person name="Cuomo C.A."/>
            <person name="Dobinson K.F."/>
            <person name="Ma L.-J."/>
        </authorList>
    </citation>
    <scope>NUCLEOTIDE SEQUENCE [LARGE SCALE GENOMIC DNA]</scope>
    <source>
        <strain evidence="8">VaMs.102 / ATCC MYA-4576 / FGSC 10136</strain>
    </source>
</reference>
<protein>
    <submittedName>
        <fullName evidence="7">Inorganic phosphate transporter PHO84</fullName>
    </submittedName>
</protein>
<gene>
    <name evidence="7" type="ORF">VDBG_06062</name>
</gene>
<keyword evidence="4 6" id="KW-0472">Membrane</keyword>
<accession>C9SMD8</accession>
<dbReference type="GO" id="GO:0016020">
    <property type="term" value="C:membrane"/>
    <property type="evidence" value="ECO:0007669"/>
    <property type="project" value="UniProtKB-SubCell"/>
</dbReference>
<dbReference type="Pfam" id="PF00083">
    <property type="entry name" value="Sugar_tr"/>
    <property type="match status" value="1"/>
</dbReference>
<feature type="transmembrane region" description="Helical" evidence="6">
    <location>
        <begin position="317"/>
        <end position="339"/>
    </location>
</feature>
<evidence type="ECO:0000256" key="2">
    <source>
        <dbReference type="ARBA" id="ARBA00022692"/>
    </source>
</evidence>
<dbReference type="GO" id="GO:0022857">
    <property type="term" value="F:transmembrane transporter activity"/>
    <property type="evidence" value="ECO:0007669"/>
    <property type="project" value="InterPro"/>
</dbReference>
<dbReference type="AlphaFoldDB" id="C9SMD8"/>
<feature type="transmembrane region" description="Helical" evidence="6">
    <location>
        <begin position="220"/>
        <end position="241"/>
    </location>
</feature>